<feature type="transmembrane region" description="Helical" evidence="1">
    <location>
        <begin position="52"/>
        <end position="72"/>
    </location>
</feature>
<accession>A0ABV6PAZ4</accession>
<proteinExistence type="predicted"/>
<dbReference type="EMBL" id="JBHLUB010000009">
    <property type="protein sequence ID" value="MFC0581527.1"/>
    <property type="molecule type" value="Genomic_DNA"/>
</dbReference>
<comment type="caution">
    <text evidence="2">The sequence shown here is derived from an EMBL/GenBank/DDBJ whole genome shotgun (WGS) entry which is preliminary data.</text>
</comment>
<gene>
    <name evidence="2" type="ORF">ACFFFR_03860</name>
</gene>
<sequence>MTSLFTVLMITGVTYAPVDFYVYHQAAVQAFSPDIYSENLHSTLLPAEGLPFVYTPFTLLLLQPLIVILGCIKECGQVADYQTGSYSWQHHHAVNSVPSSKL</sequence>
<evidence type="ECO:0000313" key="2">
    <source>
        <dbReference type="EMBL" id="MFC0581527.1"/>
    </source>
</evidence>
<evidence type="ECO:0000256" key="1">
    <source>
        <dbReference type="SAM" id="Phobius"/>
    </source>
</evidence>
<keyword evidence="1" id="KW-1133">Transmembrane helix</keyword>
<evidence type="ECO:0000313" key="3">
    <source>
        <dbReference type="Proteomes" id="UP001589862"/>
    </source>
</evidence>
<feature type="non-terminal residue" evidence="2">
    <location>
        <position position="102"/>
    </location>
</feature>
<dbReference type="Proteomes" id="UP001589862">
    <property type="component" value="Unassembled WGS sequence"/>
</dbReference>
<protein>
    <submittedName>
        <fullName evidence="2">Uncharacterized protein</fullName>
    </submittedName>
</protein>
<keyword evidence="1" id="KW-0812">Transmembrane</keyword>
<keyword evidence="1" id="KW-0472">Membrane</keyword>
<organism evidence="2 3">
    <name type="scientific">Micrococcoides hystricis</name>
    <dbReference type="NCBI Taxonomy" id="1572761"/>
    <lineage>
        <taxon>Bacteria</taxon>
        <taxon>Bacillati</taxon>
        <taxon>Actinomycetota</taxon>
        <taxon>Actinomycetes</taxon>
        <taxon>Micrococcales</taxon>
        <taxon>Micrococcaceae</taxon>
        <taxon>Micrococcoides</taxon>
    </lineage>
</organism>
<dbReference type="RefSeq" id="WP_377458217.1">
    <property type="nucleotide sequence ID" value="NZ_JBHLUB010000009.1"/>
</dbReference>
<name>A0ABV6PAZ4_9MICC</name>
<reference evidence="2 3" key="1">
    <citation type="submission" date="2024-09" db="EMBL/GenBank/DDBJ databases">
        <authorList>
            <person name="Sun Q."/>
            <person name="Mori K."/>
        </authorList>
    </citation>
    <scope>NUCLEOTIDE SEQUENCE [LARGE SCALE GENOMIC DNA]</scope>
    <source>
        <strain evidence="2 3">NCAIM B.02604</strain>
    </source>
</reference>
<keyword evidence="3" id="KW-1185">Reference proteome</keyword>